<reference evidence="1" key="2">
    <citation type="submission" date="2015-06" db="UniProtKB">
        <authorList>
            <consortium name="EnsemblMetazoa"/>
        </authorList>
    </citation>
    <scope>IDENTIFICATION</scope>
</reference>
<dbReference type="EMBL" id="CAEY01000695">
    <property type="status" value="NOT_ANNOTATED_CDS"/>
    <property type="molecule type" value="Genomic_DNA"/>
</dbReference>
<dbReference type="STRING" id="32264.T1KXG3"/>
<proteinExistence type="predicted"/>
<dbReference type="Proteomes" id="UP000015104">
    <property type="component" value="Unassembled WGS sequence"/>
</dbReference>
<protein>
    <submittedName>
        <fullName evidence="1">Uncharacterized protein</fullName>
    </submittedName>
</protein>
<evidence type="ECO:0000313" key="2">
    <source>
        <dbReference type="Proteomes" id="UP000015104"/>
    </source>
</evidence>
<sequence>MTAYWQRSTNWLMIGQFSSIGSLGAKSEAWLRGEFLQISIFGVADVRISLEGCKAGGSLPSSDSNHQKKLYLQS</sequence>
<name>T1KXG3_TETUR</name>
<organism evidence="1 2">
    <name type="scientific">Tetranychus urticae</name>
    <name type="common">Two-spotted spider mite</name>
    <dbReference type="NCBI Taxonomy" id="32264"/>
    <lineage>
        <taxon>Eukaryota</taxon>
        <taxon>Metazoa</taxon>
        <taxon>Ecdysozoa</taxon>
        <taxon>Arthropoda</taxon>
        <taxon>Chelicerata</taxon>
        <taxon>Arachnida</taxon>
        <taxon>Acari</taxon>
        <taxon>Acariformes</taxon>
        <taxon>Trombidiformes</taxon>
        <taxon>Prostigmata</taxon>
        <taxon>Eleutherengona</taxon>
        <taxon>Raphignathae</taxon>
        <taxon>Tetranychoidea</taxon>
        <taxon>Tetranychidae</taxon>
        <taxon>Tetranychus</taxon>
    </lineage>
</organism>
<dbReference type="AlphaFoldDB" id="T1KXG3"/>
<keyword evidence="2" id="KW-1185">Reference proteome</keyword>
<evidence type="ECO:0000313" key="1">
    <source>
        <dbReference type="EnsemblMetazoa" id="tetur26g00070.1"/>
    </source>
</evidence>
<dbReference type="EnsemblMetazoa" id="tetur26g00070.1">
    <property type="protein sequence ID" value="tetur26g00070.1"/>
    <property type="gene ID" value="tetur26g00070"/>
</dbReference>
<reference evidence="2" key="1">
    <citation type="submission" date="2011-08" db="EMBL/GenBank/DDBJ databases">
        <authorList>
            <person name="Rombauts S."/>
        </authorList>
    </citation>
    <scope>NUCLEOTIDE SEQUENCE</scope>
    <source>
        <strain evidence="2">London</strain>
    </source>
</reference>
<accession>T1KXG3</accession>
<dbReference type="SUPFAM" id="SSF56024">
    <property type="entry name" value="Phospholipase D/nuclease"/>
    <property type="match status" value="1"/>
</dbReference>
<dbReference type="HOGENOM" id="CLU_2690978_0_0_1"/>